<dbReference type="Gene3D" id="3.90.550.10">
    <property type="entry name" value="Spore Coat Polysaccharide Biosynthesis Protein SpsA, Chain A"/>
    <property type="match status" value="1"/>
</dbReference>
<reference evidence="1 2" key="1">
    <citation type="journal article" date="2012" name="J. Bacteriol.">
        <title>Genome sequence of Thalassospira xiamenensis type strain M-5.</title>
        <authorList>
            <person name="Lai Q."/>
            <person name="Shao Z."/>
        </authorList>
    </citation>
    <scope>NUCLEOTIDE SEQUENCE [LARGE SCALE GENOMIC DNA]</scope>
    <source>
        <strain evidence="1 2">M-5</strain>
    </source>
</reference>
<dbReference type="SUPFAM" id="SSF53448">
    <property type="entry name" value="Nucleotide-diphospho-sugar transferases"/>
    <property type="match status" value="1"/>
</dbReference>
<dbReference type="AlphaFoldDB" id="A0AB72U7E7"/>
<gene>
    <name evidence="1" type="ORF">TH3_00025</name>
</gene>
<organism evidence="1 2">
    <name type="scientific">Thalassospira xiamenensis M-5 = DSM 17429</name>
    <dbReference type="NCBI Taxonomy" id="1123366"/>
    <lineage>
        <taxon>Bacteria</taxon>
        <taxon>Pseudomonadati</taxon>
        <taxon>Pseudomonadota</taxon>
        <taxon>Alphaproteobacteria</taxon>
        <taxon>Rhodospirillales</taxon>
        <taxon>Thalassospiraceae</taxon>
        <taxon>Thalassospira</taxon>
    </lineage>
</organism>
<protein>
    <submittedName>
        <fullName evidence="1">Glycosyltransferase</fullName>
    </submittedName>
</protein>
<dbReference type="InterPro" id="IPR029044">
    <property type="entry name" value="Nucleotide-diphossugar_trans"/>
</dbReference>
<proteinExistence type="predicted"/>
<dbReference type="KEGG" id="txi:TH3_00025"/>
<dbReference type="EMBL" id="CP004388">
    <property type="protein sequence ID" value="AJD50131.1"/>
    <property type="molecule type" value="Genomic_DNA"/>
</dbReference>
<dbReference type="Proteomes" id="UP000007127">
    <property type="component" value="Chromosome"/>
</dbReference>
<evidence type="ECO:0000313" key="2">
    <source>
        <dbReference type="Proteomes" id="UP000007127"/>
    </source>
</evidence>
<name>A0AB72U7E7_9PROT</name>
<sequence>MRMDGDDICFPERIHKQVDFLESHPSIDLLGTSLLIFRDNGEAIGVRNLPSDHKSICQSPLSGFELPHPTWMGKIEWFRHFRYDENQIKSQDYDMLLRSYKHSCFAVLPEVLLGYREDFFNFQKRIMSRKFTIISQIKCSRTLLDYLKLIYSITLQIAKLSIDYLFIDVFKKKPKIYNKKLKTSEETEKLWKETWDTCN</sequence>
<accession>A0AB72U7E7</accession>
<evidence type="ECO:0000313" key="1">
    <source>
        <dbReference type="EMBL" id="AJD50131.1"/>
    </source>
</evidence>